<gene>
    <name evidence="1" type="ORF">L195_g021736</name>
</gene>
<name>A0A2K3N616_TRIPR</name>
<comment type="caution">
    <text evidence="1">The sequence shown here is derived from an EMBL/GenBank/DDBJ whole genome shotgun (WGS) entry which is preliminary data.</text>
</comment>
<organism evidence="1 2">
    <name type="scientific">Trifolium pratense</name>
    <name type="common">Red clover</name>
    <dbReference type="NCBI Taxonomy" id="57577"/>
    <lineage>
        <taxon>Eukaryota</taxon>
        <taxon>Viridiplantae</taxon>
        <taxon>Streptophyta</taxon>
        <taxon>Embryophyta</taxon>
        <taxon>Tracheophyta</taxon>
        <taxon>Spermatophyta</taxon>
        <taxon>Magnoliopsida</taxon>
        <taxon>eudicotyledons</taxon>
        <taxon>Gunneridae</taxon>
        <taxon>Pentapetalae</taxon>
        <taxon>rosids</taxon>
        <taxon>fabids</taxon>
        <taxon>Fabales</taxon>
        <taxon>Fabaceae</taxon>
        <taxon>Papilionoideae</taxon>
        <taxon>50 kb inversion clade</taxon>
        <taxon>NPAAA clade</taxon>
        <taxon>Hologalegina</taxon>
        <taxon>IRL clade</taxon>
        <taxon>Trifolieae</taxon>
        <taxon>Trifolium</taxon>
    </lineage>
</organism>
<evidence type="ECO:0000313" key="1">
    <source>
        <dbReference type="EMBL" id="PNX98488.1"/>
    </source>
</evidence>
<dbReference type="EMBL" id="ASHM01016698">
    <property type="protein sequence ID" value="PNX98488.1"/>
    <property type="molecule type" value="Genomic_DNA"/>
</dbReference>
<dbReference type="AlphaFoldDB" id="A0A2K3N616"/>
<accession>A0A2K3N616</accession>
<feature type="non-terminal residue" evidence="1">
    <location>
        <position position="209"/>
    </location>
</feature>
<reference evidence="1 2" key="1">
    <citation type="journal article" date="2014" name="Am. J. Bot.">
        <title>Genome assembly and annotation for red clover (Trifolium pratense; Fabaceae).</title>
        <authorList>
            <person name="Istvanek J."/>
            <person name="Jaros M."/>
            <person name="Krenek A."/>
            <person name="Repkova J."/>
        </authorList>
    </citation>
    <scope>NUCLEOTIDE SEQUENCE [LARGE SCALE GENOMIC DNA]</scope>
    <source>
        <strain evidence="2">cv. Tatra</strain>
        <tissue evidence="1">Young leaves</tissue>
    </source>
</reference>
<dbReference type="ExpressionAtlas" id="A0A2K3N616">
    <property type="expression patterns" value="baseline"/>
</dbReference>
<dbReference type="STRING" id="57577.A0A2K3N616"/>
<dbReference type="Proteomes" id="UP000236291">
    <property type="component" value="Unassembled WGS sequence"/>
</dbReference>
<proteinExistence type="predicted"/>
<sequence length="209" mass="23212">MPVAKLTASGTPNFMKTEDGNDSLDTLIRQAVGKEPFLSFPRAADRPAQWIQLFHALEQQQEIPGWPLFSPAKDSKKNRDLLGAYWDKLSIEEAKEAVSFENVTLEEVPGSSILQALSTLRTQQGFYSLPHNYLRAGFSLLDIVQSRSSSFPISSQKLFDILDDSSEKTFLCGTAVSMQRHVFDGEAGKIGLEPKNLVACTSFLLEQKL</sequence>
<dbReference type="PANTHER" id="PTHR36055">
    <property type="entry name" value="C2H2-LIKE ZINC FINGER PROTEIN"/>
    <property type="match status" value="1"/>
</dbReference>
<dbReference type="PANTHER" id="PTHR36055:SF1">
    <property type="entry name" value="C2H2-LIKE ZINC FINGER PROTEIN"/>
    <property type="match status" value="1"/>
</dbReference>
<protein>
    <submittedName>
        <fullName evidence="1">C2H2-like zinc finger protein</fullName>
    </submittedName>
</protein>
<evidence type="ECO:0000313" key="2">
    <source>
        <dbReference type="Proteomes" id="UP000236291"/>
    </source>
</evidence>
<reference evidence="1 2" key="2">
    <citation type="journal article" date="2017" name="Front. Plant Sci.">
        <title>Gene Classification and Mining of Molecular Markers Useful in Red Clover (Trifolium pratense) Breeding.</title>
        <authorList>
            <person name="Istvanek J."/>
            <person name="Dluhosova J."/>
            <person name="Dluhos P."/>
            <person name="Patkova L."/>
            <person name="Nedelnik J."/>
            <person name="Repkova J."/>
        </authorList>
    </citation>
    <scope>NUCLEOTIDE SEQUENCE [LARGE SCALE GENOMIC DNA]</scope>
    <source>
        <strain evidence="2">cv. Tatra</strain>
        <tissue evidence="1">Young leaves</tissue>
    </source>
</reference>